<name>T1B8A2_9ZZZZ</name>
<dbReference type="GO" id="GO:0003677">
    <property type="term" value="F:DNA binding"/>
    <property type="evidence" value="ECO:0007669"/>
    <property type="project" value="UniProtKB-KW"/>
</dbReference>
<keyword evidence="9" id="KW-0233">DNA recombination</keyword>
<evidence type="ECO:0000256" key="11">
    <source>
        <dbReference type="ARBA" id="ARBA00029354"/>
    </source>
</evidence>
<evidence type="ECO:0000256" key="9">
    <source>
        <dbReference type="ARBA" id="ARBA00023172"/>
    </source>
</evidence>
<evidence type="ECO:0000256" key="4">
    <source>
        <dbReference type="ARBA" id="ARBA00022759"/>
    </source>
</evidence>
<evidence type="ECO:0000256" key="1">
    <source>
        <dbReference type="ARBA" id="ARBA00001946"/>
    </source>
</evidence>
<dbReference type="Gene3D" id="3.40.1350.10">
    <property type="match status" value="1"/>
</dbReference>
<dbReference type="NCBIfam" id="NF040854">
    <property type="entry name" value="Hol_resolv_Hjc"/>
    <property type="match status" value="1"/>
</dbReference>
<comment type="cofactor">
    <cofactor evidence="1">
        <name>Mg(2+)</name>
        <dbReference type="ChEBI" id="CHEBI:18420"/>
    </cofactor>
</comment>
<sequence>MKRYSKGARGERELLNFLYSKGYSVMRAAGSGVNSLGPDIIAFREGTGLAFECKAWEKTSLSIEAEKIEKLRQWQENTKMHTFIAWRMNGNGWFFISLEELKKTPEYYTVTRRNAISINRKIANIMDIK</sequence>
<organism evidence="12">
    <name type="scientific">mine drainage metagenome</name>
    <dbReference type="NCBI Taxonomy" id="410659"/>
    <lineage>
        <taxon>unclassified sequences</taxon>
        <taxon>metagenomes</taxon>
        <taxon>ecological metagenomes</taxon>
    </lineage>
</organism>
<reference evidence="12" key="2">
    <citation type="journal article" date="2014" name="ISME J.">
        <title>Microbial stratification in low pH oxic and suboxic macroscopic growths along an acid mine drainage.</title>
        <authorList>
            <person name="Mendez-Garcia C."/>
            <person name="Mesa V."/>
            <person name="Sprenger R.R."/>
            <person name="Richter M."/>
            <person name="Diez M.S."/>
            <person name="Solano J."/>
            <person name="Bargiela R."/>
            <person name="Golyshina O.V."/>
            <person name="Manteca A."/>
            <person name="Ramos J.L."/>
            <person name="Gallego J.R."/>
            <person name="Llorente I."/>
            <person name="Martins Dos Santos V.A."/>
            <person name="Jensen O.N."/>
            <person name="Pelaez A.I."/>
            <person name="Sanchez J."/>
            <person name="Ferrer M."/>
        </authorList>
    </citation>
    <scope>NUCLEOTIDE SEQUENCE</scope>
</reference>
<evidence type="ECO:0000256" key="10">
    <source>
        <dbReference type="ARBA" id="ARBA00023204"/>
    </source>
</evidence>
<dbReference type="InterPro" id="IPR014428">
    <property type="entry name" value="Hjc_arc"/>
</dbReference>
<reference evidence="12" key="1">
    <citation type="submission" date="2013-08" db="EMBL/GenBank/DDBJ databases">
        <authorList>
            <person name="Mendez C."/>
            <person name="Richter M."/>
            <person name="Ferrer M."/>
            <person name="Sanchez J."/>
        </authorList>
    </citation>
    <scope>NUCLEOTIDE SEQUENCE</scope>
</reference>
<keyword evidence="8" id="KW-0238">DNA-binding</keyword>
<proteinExistence type="predicted"/>
<dbReference type="PIRSF" id="PIRSF004985">
    <property type="entry name" value="Hlld_jn_rslvs_ar"/>
    <property type="match status" value="1"/>
</dbReference>
<keyword evidence="7" id="KW-0460">Magnesium</keyword>
<keyword evidence="10" id="KW-0234">DNA repair</keyword>
<evidence type="ECO:0000256" key="7">
    <source>
        <dbReference type="ARBA" id="ARBA00022842"/>
    </source>
</evidence>
<protein>
    <submittedName>
        <fullName evidence="12">Resolvase, Holliday junction-type</fullName>
    </submittedName>
</protein>
<gene>
    <name evidence="12" type="ORF">B2A_01282</name>
</gene>
<keyword evidence="5" id="KW-0227">DNA damage</keyword>
<dbReference type="GO" id="GO:0006310">
    <property type="term" value="P:DNA recombination"/>
    <property type="evidence" value="ECO:0007669"/>
    <property type="project" value="UniProtKB-KW"/>
</dbReference>
<dbReference type="PANTHER" id="PTHR39651:SF1">
    <property type="entry name" value="HOLLIDAY JUNCTION RESOLVASE HJC"/>
    <property type="match status" value="1"/>
</dbReference>
<dbReference type="InterPro" id="IPR011856">
    <property type="entry name" value="tRNA_endonuc-like_dom_sf"/>
</dbReference>
<dbReference type="GO" id="GO:0046872">
    <property type="term" value="F:metal ion binding"/>
    <property type="evidence" value="ECO:0007669"/>
    <property type="project" value="UniProtKB-KW"/>
</dbReference>
<accession>T1B8A2</accession>
<dbReference type="SUPFAM" id="SSF52980">
    <property type="entry name" value="Restriction endonuclease-like"/>
    <property type="match status" value="1"/>
</dbReference>
<evidence type="ECO:0000256" key="3">
    <source>
        <dbReference type="ARBA" id="ARBA00022723"/>
    </source>
</evidence>
<evidence type="ECO:0000313" key="12">
    <source>
        <dbReference type="EMBL" id="EQD66107.1"/>
    </source>
</evidence>
<dbReference type="EMBL" id="AUZZ01000954">
    <property type="protein sequence ID" value="EQD66107.1"/>
    <property type="molecule type" value="Genomic_DNA"/>
</dbReference>
<keyword evidence="4" id="KW-0255">Endonuclease</keyword>
<evidence type="ECO:0000256" key="8">
    <source>
        <dbReference type="ARBA" id="ARBA00023125"/>
    </source>
</evidence>
<dbReference type="Pfam" id="PF01870">
    <property type="entry name" value="Hjc"/>
    <property type="match status" value="1"/>
</dbReference>
<evidence type="ECO:0000256" key="5">
    <source>
        <dbReference type="ARBA" id="ARBA00022763"/>
    </source>
</evidence>
<keyword evidence="3" id="KW-0479">Metal-binding</keyword>
<comment type="caution">
    <text evidence="12">The sequence shown here is derived from an EMBL/GenBank/DDBJ whole genome shotgun (WGS) entry which is preliminary data.</text>
</comment>
<dbReference type="PANTHER" id="PTHR39651">
    <property type="entry name" value="HOLLIDAY JUNCTION RESOLVASE HJC"/>
    <property type="match status" value="1"/>
</dbReference>
<keyword evidence="2" id="KW-0540">Nuclease</keyword>
<comment type="catalytic activity">
    <reaction evidence="11">
        <text>Endonucleolytic cleavage at a junction such as a reciprocal single-stranded crossover between two homologous DNA duplexes (Holliday junction).</text>
        <dbReference type="EC" id="3.1.21.10"/>
    </reaction>
</comment>
<keyword evidence="6" id="KW-0378">Hydrolase</keyword>
<dbReference type="InterPro" id="IPR002732">
    <property type="entry name" value="Hjc"/>
</dbReference>
<evidence type="ECO:0000256" key="2">
    <source>
        <dbReference type="ARBA" id="ARBA00022722"/>
    </source>
</evidence>
<dbReference type="InterPro" id="IPR011335">
    <property type="entry name" value="Restrct_endonuc-II-like"/>
</dbReference>
<dbReference type="AlphaFoldDB" id="T1B8A2"/>
<evidence type="ECO:0000256" key="6">
    <source>
        <dbReference type="ARBA" id="ARBA00022801"/>
    </source>
</evidence>
<dbReference type="GO" id="GO:0008821">
    <property type="term" value="F:crossover junction DNA endonuclease activity"/>
    <property type="evidence" value="ECO:0007669"/>
    <property type="project" value="UniProtKB-EC"/>
</dbReference>
<dbReference type="GO" id="GO:0006281">
    <property type="term" value="P:DNA repair"/>
    <property type="evidence" value="ECO:0007669"/>
    <property type="project" value="UniProtKB-KW"/>
</dbReference>